<dbReference type="PANTHER" id="PTHR42703">
    <property type="entry name" value="NADH DEHYDROGENASE"/>
    <property type="match status" value="1"/>
</dbReference>
<feature type="transmembrane region" description="Helical" evidence="8">
    <location>
        <begin position="315"/>
        <end position="339"/>
    </location>
</feature>
<gene>
    <name evidence="10" type="ORF">CEE36_04270</name>
</gene>
<feature type="transmembrane region" description="Helical" evidence="8">
    <location>
        <begin position="360"/>
        <end position="383"/>
    </location>
</feature>
<feature type="transmembrane region" description="Helical" evidence="8">
    <location>
        <begin position="234"/>
        <end position="254"/>
    </location>
</feature>
<keyword evidence="5 8" id="KW-1133">Transmembrane helix</keyword>
<evidence type="ECO:0000256" key="7">
    <source>
        <dbReference type="RuleBase" id="RU000320"/>
    </source>
</evidence>
<keyword evidence="6 8" id="KW-0472">Membrane</keyword>
<dbReference type="PANTHER" id="PTHR42703:SF1">
    <property type="entry name" value="NA(+)_H(+) ANTIPORTER SUBUNIT D1"/>
    <property type="match status" value="1"/>
</dbReference>
<dbReference type="Pfam" id="PF00361">
    <property type="entry name" value="Proton_antipo_M"/>
    <property type="match status" value="1"/>
</dbReference>
<feature type="transmembrane region" description="Helical" evidence="8">
    <location>
        <begin position="291"/>
        <end position="309"/>
    </location>
</feature>
<reference evidence="10 11" key="1">
    <citation type="submission" date="2017-06" db="EMBL/GenBank/DDBJ databases">
        <title>Novel microbial phyla capable of carbon fixation and sulfur reduction in deep-sea sediments.</title>
        <authorList>
            <person name="Huang J."/>
            <person name="Baker B."/>
            <person name="Wang Y."/>
        </authorList>
    </citation>
    <scope>NUCLEOTIDE SEQUENCE [LARGE SCALE GENOMIC DNA]</scope>
    <source>
        <strain evidence="10">B3_TA06</strain>
    </source>
</reference>
<evidence type="ECO:0000313" key="10">
    <source>
        <dbReference type="EMBL" id="TKJ43255.1"/>
    </source>
</evidence>
<feature type="transmembrane region" description="Helical" evidence="8">
    <location>
        <begin position="201"/>
        <end position="222"/>
    </location>
</feature>
<feature type="transmembrane region" description="Helical" evidence="8">
    <location>
        <begin position="32"/>
        <end position="51"/>
    </location>
</feature>
<keyword evidence="3" id="KW-1003">Cell membrane</keyword>
<evidence type="ECO:0000256" key="8">
    <source>
        <dbReference type="SAM" id="Phobius"/>
    </source>
</evidence>
<feature type="transmembrane region" description="Helical" evidence="8">
    <location>
        <begin position="71"/>
        <end position="97"/>
    </location>
</feature>
<feature type="transmembrane region" description="Helical" evidence="8">
    <location>
        <begin position="131"/>
        <end position="150"/>
    </location>
</feature>
<dbReference type="GO" id="GO:0008137">
    <property type="term" value="F:NADH dehydrogenase (ubiquinone) activity"/>
    <property type="evidence" value="ECO:0007669"/>
    <property type="project" value="InterPro"/>
</dbReference>
<evidence type="ECO:0000259" key="9">
    <source>
        <dbReference type="Pfam" id="PF00361"/>
    </source>
</evidence>
<dbReference type="Proteomes" id="UP000317778">
    <property type="component" value="Unassembled WGS sequence"/>
</dbReference>
<proteinExistence type="inferred from homology"/>
<feature type="transmembrane region" description="Helical" evidence="8">
    <location>
        <begin position="162"/>
        <end position="181"/>
    </location>
</feature>
<dbReference type="PRINTS" id="PR01437">
    <property type="entry name" value="NUOXDRDTASE4"/>
</dbReference>
<name>A0A532V7S5_UNCT6</name>
<evidence type="ECO:0000256" key="4">
    <source>
        <dbReference type="ARBA" id="ARBA00022692"/>
    </source>
</evidence>
<feature type="transmembrane region" description="Helical" evidence="8">
    <location>
        <begin position="266"/>
        <end position="284"/>
    </location>
</feature>
<accession>A0A532V7S5</accession>
<feature type="transmembrane region" description="Helical" evidence="8">
    <location>
        <begin position="395"/>
        <end position="415"/>
    </location>
</feature>
<comment type="caution">
    <text evidence="10">The sequence shown here is derived from an EMBL/GenBank/DDBJ whole genome shotgun (WGS) entry which is preliminary data.</text>
</comment>
<comment type="subcellular location">
    <subcellularLocation>
        <location evidence="1">Cell membrane</location>
        <topology evidence="1">Multi-pass membrane protein</topology>
    </subcellularLocation>
    <subcellularLocation>
        <location evidence="7">Membrane</location>
        <topology evidence="7">Multi-pass membrane protein</topology>
    </subcellularLocation>
</comment>
<evidence type="ECO:0000256" key="3">
    <source>
        <dbReference type="ARBA" id="ARBA00022475"/>
    </source>
</evidence>
<evidence type="ECO:0000313" key="11">
    <source>
        <dbReference type="Proteomes" id="UP000317778"/>
    </source>
</evidence>
<feature type="domain" description="NADH:quinone oxidoreductase/Mrp antiporter transmembrane" evidence="9">
    <location>
        <begin position="127"/>
        <end position="409"/>
    </location>
</feature>
<evidence type="ECO:0000256" key="1">
    <source>
        <dbReference type="ARBA" id="ARBA00004651"/>
    </source>
</evidence>
<evidence type="ECO:0000256" key="6">
    <source>
        <dbReference type="ARBA" id="ARBA00023136"/>
    </source>
</evidence>
<feature type="transmembrane region" description="Helical" evidence="8">
    <location>
        <begin position="109"/>
        <end position="125"/>
    </location>
</feature>
<dbReference type="InterPro" id="IPR003918">
    <property type="entry name" value="NADH_UbQ_OxRdtase"/>
</dbReference>
<dbReference type="AlphaFoldDB" id="A0A532V7S5"/>
<dbReference type="EMBL" id="NJBO01000005">
    <property type="protein sequence ID" value="TKJ43255.1"/>
    <property type="molecule type" value="Genomic_DNA"/>
</dbReference>
<feature type="transmembrane region" description="Helical" evidence="8">
    <location>
        <begin position="436"/>
        <end position="456"/>
    </location>
</feature>
<dbReference type="GO" id="GO:0005886">
    <property type="term" value="C:plasma membrane"/>
    <property type="evidence" value="ECO:0007669"/>
    <property type="project" value="UniProtKB-SubCell"/>
</dbReference>
<feature type="transmembrane region" description="Helical" evidence="8">
    <location>
        <begin position="6"/>
        <end position="25"/>
    </location>
</feature>
<protein>
    <recommendedName>
        <fullName evidence="9">NADH:quinone oxidoreductase/Mrp antiporter transmembrane domain-containing protein</fullName>
    </recommendedName>
</protein>
<evidence type="ECO:0000256" key="2">
    <source>
        <dbReference type="ARBA" id="ARBA00005346"/>
    </source>
</evidence>
<sequence>MNVVLLLLIAVPFIGGLLVLFPGRFLRVLRWIFSLLTVLATGLLLALNFTSASNRGFRLWHILGSAESPQFFTSPITLVIAVAFVFLCLIIMLFSFGFFRKSEEADTEYYSLMLFMLGSAMGLLFTNDLVFIYIFWEIAAVAAWRLIGFGRTQEKISIAARTLLINFFGSAFMLVGFLLLASEFGSLNLGDMVGKPMPVLAGIFILCGVFAKSAVIPLYIWVPSAYAVSPTPVVALLAGMLENFGLIAFMKIFVETFALSGAWQLSILWIALASSIVTGGVALVVNDYRRILGYSTVSQLAFVLAGFAISPALGMIGAILFIIAHGLGKATLLMGYGIVEREMGGRGIRHKGRLVANFPILFVGVIIATLSVIGLPPLLGFFAKLDVIFGILSSGRILIGAGFILASILTLLYMLRLFSSVFLMGKKPEPQMSQSVFLSILVLVISLSLFGASFAIKPLLAYIGAGG</sequence>
<evidence type="ECO:0000256" key="5">
    <source>
        <dbReference type="ARBA" id="ARBA00022989"/>
    </source>
</evidence>
<keyword evidence="4 7" id="KW-0812">Transmembrane</keyword>
<dbReference type="InterPro" id="IPR050586">
    <property type="entry name" value="CPA3_Na-H_Antiporter_D"/>
</dbReference>
<organism evidence="10 11">
    <name type="scientific">candidate division TA06 bacterium B3_TA06</name>
    <dbReference type="NCBI Taxonomy" id="2012487"/>
    <lineage>
        <taxon>Bacteria</taxon>
        <taxon>Bacteria division TA06</taxon>
    </lineage>
</organism>
<dbReference type="GO" id="GO:0042773">
    <property type="term" value="P:ATP synthesis coupled electron transport"/>
    <property type="evidence" value="ECO:0007669"/>
    <property type="project" value="InterPro"/>
</dbReference>
<dbReference type="InterPro" id="IPR001750">
    <property type="entry name" value="ND/Mrp_TM"/>
</dbReference>
<comment type="similarity">
    <text evidence="2">Belongs to the CPA3 antiporters (TC 2.A.63) subunit D family.</text>
</comment>